<dbReference type="AlphaFoldDB" id="A0A085LQN5"/>
<feature type="compositionally biased region" description="Polar residues" evidence="1">
    <location>
        <begin position="13"/>
        <end position="23"/>
    </location>
</feature>
<gene>
    <name evidence="2" type="ORF">M513_11834</name>
    <name evidence="3" type="ORF">M514_11834</name>
</gene>
<organism evidence="2 4">
    <name type="scientific">Trichuris suis</name>
    <name type="common">pig whipworm</name>
    <dbReference type="NCBI Taxonomy" id="68888"/>
    <lineage>
        <taxon>Eukaryota</taxon>
        <taxon>Metazoa</taxon>
        <taxon>Ecdysozoa</taxon>
        <taxon>Nematoda</taxon>
        <taxon>Enoplea</taxon>
        <taxon>Dorylaimia</taxon>
        <taxon>Trichinellida</taxon>
        <taxon>Trichuridae</taxon>
        <taxon>Trichuris</taxon>
    </lineage>
</organism>
<evidence type="ECO:0000313" key="4">
    <source>
        <dbReference type="Proteomes" id="UP000030764"/>
    </source>
</evidence>
<feature type="compositionally biased region" description="Low complexity" evidence="1">
    <location>
        <begin position="61"/>
        <end position="73"/>
    </location>
</feature>
<name>A0A085LQN5_9BILA</name>
<evidence type="ECO:0000313" key="3">
    <source>
        <dbReference type="EMBL" id="KFD60636.1"/>
    </source>
</evidence>
<accession>A0A085LQN5</accession>
<dbReference type="EMBL" id="KL367656">
    <property type="protein sequence ID" value="KFD60636.1"/>
    <property type="molecule type" value="Genomic_DNA"/>
</dbReference>
<protein>
    <submittedName>
        <fullName evidence="2">Uncharacterized protein</fullName>
    </submittedName>
</protein>
<sequence length="189" mass="21220">MSEGSVNAEDVSSEISTESSKPLSSVEESGIEEVSSRTASNVPEGDHWQLSEESDAEDSETVTPSPTSPSQSFEELLNSEIFWDTRFVGEFQEFSILGLARYLRKMGHSVDSDDLTEYLNHSYDLEAANEYQEECIPQRRPDNRGFTLEDPDPKCFRAGRLSRLCHAKSSLFGKTRDCSNECMLDRDGK</sequence>
<evidence type="ECO:0000313" key="2">
    <source>
        <dbReference type="EMBL" id="KFD47281.1"/>
    </source>
</evidence>
<dbReference type="Proteomes" id="UP000030758">
    <property type="component" value="Unassembled WGS sequence"/>
</dbReference>
<feature type="region of interest" description="Disordered" evidence="1">
    <location>
        <begin position="1"/>
        <end position="73"/>
    </location>
</feature>
<dbReference type="Proteomes" id="UP000030764">
    <property type="component" value="Unassembled WGS sequence"/>
</dbReference>
<keyword evidence="4" id="KW-1185">Reference proteome</keyword>
<proteinExistence type="predicted"/>
<dbReference type="EMBL" id="KL363333">
    <property type="protein sequence ID" value="KFD47281.1"/>
    <property type="molecule type" value="Genomic_DNA"/>
</dbReference>
<reference evidence="2 4" key="1">
    <citation type="journal article" date="2014" name="Nat. Genet.">
        <title>Genome and transcriptome of the porcine whipworm Trichuris suis.</title>
        <authorList>
            <person name="Jex A.R."/>
            <person name="Nejsum P."/>
            <person name="Schwarz E.M."/>
            <person name="Hu L."/>
            <person name="Young N.D."/>
            <person name="Hall R.S."/>
            <person name="Korhonen P.K."/>
            <person name="Liao S."/>
            <person name="Thamsborg S."/>
            <person name="Xia J."/>
            <person name="Xu P."/>
            <person name="Wang S."/>
            <person name="Scheerlinck J.P."/>
            <person name="Hofmann A."/>
            <person name="Sternberg P.W."/>
            <person name="Wang J."/>
            <person name="Gasser R.B."/>
        </authorList>
    </citation>
    <scope>NUCLEOTIDE SEQUENCE [LARGE SCALE GENOMIC DNA]</scope>
    <source>
        <strain evidence="3">DCEP-RM93F</strain>
        <strain evidence="2">DCEP-RM93M</strain>
    </source>
</reference>
<evidence type="ECO:0000256" key="1">
    <source>
        <dbReference type="SAM" id="MobiDB-lite"/>
    </source>
</evidence>